<feature type="compositionally biased region" description="Gly residues" evidence="1">
    <location>
        <begin position="379"/>
        <end position="389"/>
    </location>
</feature>
<dbReference type="PANTHER" id="PTHR35711">
    <property type="entry name" value="EXPRESSED PROTEIN"/>
    <property type="match status" value="1"/>
</dbReference>
<dbReference type="Proteomes" id="UP000291116">
    <property type="component" value="Unassembled WGS sequence"/>
</dbReference>
<feature type="region of interest" description="Disordered" evidence="1">
    <location>
        <begin position="415"/>
        <end position="501"/>
    </location>
</feature>
<dbReference type="EMBL" id="CAACVS010000631">
    <property type="protein sequence ID" value="VEU44231.1"/>
    <property type="molecule type" value="Genomic_DNA"/>
</dbReference>
<feature type="region of interest" description="Disordered" evidence="1">
    <location>
        <begin position="602"/>
        <end position="628"/>
    </location>
</feature>
<feature type="region of interest" description="Disordered" evidence="1">
    <location>
        <begin position="221"/>
        <end position="274"/>
    </location>
</feature>
<gene>
    <name evidence="2" type="ORF">PSNMU_V1.4_AUG-EV-PASAV3_0113150</name>
</gene>
<evidence type="ECO:0000256" key="1">
    <source>
        <dbReference type="SAM" id="MobiDB-lite"/>
    </source>
</evidence>
<sequence>MEANSSSSLSMGLRFGVASAPPHHVSVVASMLPAVPGDRSDGNCDGDNGEEYEEEEEEEELPVVSIELERLVGYRPSDREEIDSIKSQLIEAMWMRYKNSGSGEGPIPSEEKQFDPEEDEQQQQQQEEPPPDFDDQIKELLDSRVARFGRMCPETEEDGTGEREGKHELSPGVPYLEIPYPSRIATRENHNNGSTDGRDGSDTARLWSVVRNLAYALEEYDYEGQDYPTNEENDDDDDDNNDDDDDDDDNNNESTADTPQRQLQSQSDKPDPSFWYHLSDHLEHTGRMLSWKHAMALELRDCLRREVLHKTHSRWVGEQRKLKLDQLYGVRETLVHRRDLAKADFDRLVSAKEDAVRGDMLLYDHQQKRLQQQQRRKGSGVGNDGGILGGSDLSFPEEFQMLGLLPKDQLYEEEDWGGTLDDDDDFDYYRSDYSDGYSDEDDYSQDDDYAGGDEDEHDNEDDQADAKPSPTRTTPEHPLPGSTTEDAAADETAATSPGVSAAFDGPGAIAAAPFAGSTIPKPFLRKNRERRKKKARALQRRELREARRREALEQRNKHQHNIETRHTTRELVLAQTLLEALEKKVADVEALLESLQDEVWAAEEKAEQEAEEAATNGVSGEESSEGESGLSLLDRILAMILGALPMEPGSKDRERHFRYVREEHRFIVDGWKNYFGRLPPSFDPTEDPGDEDDAEDDDDSADGTGFRQGPFPASRPAGGPRPTGRNSGSTARLSRIAPRGAVSGGLRPSVPPSATPEEQRMALGIVDNDDGEWDESDDDNE</sequence>
<keyword evidence="3" id="KW-1185">Reference proteome</keyword>
<feature type="compositionally biased region" description="Acidic residues" evidence="1">
    <location>
        <begin position="415"/>
        <end position="426"/>
    </location>
</feature>
<feature type="region of interest" description="Disordered" evidence="1">
    <location>
        <begin position="367"/>
        <end position="392"/>
    </location>
</feature>
<feature type="compositionally biased region" description="Low complexity" evidence="1">
    <location>
        <begin position="483"/>
        <end position="501"/>
    </location>
</feature>
<feature type="region of interest" description="Disordered" evidence="1">
    <location>
        <begin position="97"/>
        <end position="136"/>
    </location>
</feature>
<reference evidence="2 3" key="1">
    <citation type="submission" date="2019-01" db="EMBL/GenBank/DDBJ databases">
        <authorList>
            <person name="Ferrante I. M."/>
        </authorList>
    </citation>
    <scope>NUCLEOTIDE SEQUENCE [LARGE SCALE GENOMIC DNA]</scope>
    <source>
        <strain evidence="2 3">B856</strain>
    </source>
</reference>
<evidence type="ECO:0000313" key="3">
    <source>
        <dbReference type="Proteomes" id="UP000291116"/>
    </source>
</evidence>
<proteinExistence type="predicted"/>
<dbReference type="AlphaFoldDB" id="A0A448ZQA4"/>
<feature type="compositionally biased region" description="Acidic residues" evidence="1">
    <location>
        <begin position="221"/>
        <end position="251"/>
    </location>
</feature>
<feature type="compositionally biased region" description="Acidic residues" evidence="1">
    <location>
        <begin position="767"/>
        <end position="781"/>
    </location>
</feature>
<accession>A0A448ZQA4</accession>
<feature type="compositionally biased region" description="Basic and acidic residues" evidence="1">
    <location>
        <begin position="160"/>
        <end position="169"/>
    </location>
</feature>
<dbReference type="OrthoDB" id="49667at2759"/>
<name>A0A448ZQA4_9STRA</name>
<feature type="region of interest" description="Disordered" evidence="1">
    <location>
        <begin position="678"/>
        <end position="781"/>
    </location>
</feature>
<feature type="compositionally biased region" description="Acidic residues" evidence="1">
    <location>
        <begin position="437"/>
        <end position="463"/>
    </location>
</feature>
<organism evidence="2 3">
    <name type="scientific">Pseudo-nitzschia multistriata</name>
    <dbReference type="NCBI Taxonomy" id="183589"/>
    <lineage>
        <taxon>Eukaryota</taxon>
        <taxon>Sar</taxon>
        <taxon>Stramenopiles</taxon>
        <taxon>Ochrophyta</taxon>
        <taxon>Bacillariophyta</taxon>
        <taxon>Bacillariophyceae</taxon>
        <taxon>Bacillariophycidae</taxon>
        <taxon>Bacillariales</taxon>
        <taxon>Bacillariaceae</taxon>
        <taxon>Pseudo-nitzschia</taxon>
    </lineage>
</organism>
<feature type="compositionally biased region" description="Acidic residues" evidence="1">
    <location>
        <begin position="684"/>
        <end position="701"/>
    </location>
</feature>
<feature type="compositionally biased region" description="Acidic residues" evidence="1">
    <location>
        <begin position="47"/>
        <end position="61"/>
    </location>
</feature>
<feature type="region of interest" description="Disordered" evidence="1">
    <location>
        <begin position="148"/>
        <end position="175"/>
    </location>
</feature>
<feature type="compositionally biased region" description="Polar residues" evidence="1">
    <location>
        <begin position="254"/>
        <end position="267"/>
    </location>
</feature>
<feature type="region of interest" description="Disordered" evidence="1">
    <location>
        <begin position="33"/>
        <end position="62"/>
    </location>
</feature>
<evidence type="ECO:0000313" key="2">
    <source>
        <dbReference type="EMBL" id="VEU44231.1"/>
    </source>
</evidence>
<protein>
    <submittedName>
        <fullName evidence="2">Uncharacterized protein</fullName>
    </submittedName>
</protein>
<dbReference type="PANTHER" id="PTHR35711:SF1">
    <property type="entry name" value="ECTODERMAL, ISOFORM F"/>
    <property type="match status" value="1"/>
</dbReference>